<proteinExistence type="predicted"/>
<keyword evidence="3" id="KW-1185">Reference proteome</keyword>
<organism evidence="2 3">
    <name type="scientific">Lutibaculum baratangense AMV1</name>
    <dbReference type="NCBI Taxonomy" id="631454"/>
    <lineage>
        <taxon>Bacteria</taxon>
        <taxon>Pseudomonadati</taxon>
        <taxon>Pseudomonadota</taxon>
        <taxon>Alphaproteobacteria</taxon>
        <taxon>Hyphomicrobiales</taxon>
        <taxon>Tepidamorphaceae</taxon>
        <taxon>Lutibaculum</taxon>
    </lineage>
</organism>
<dbReference type="InterPro" id="IPR018725">
    <property type="entry name" value="DUF2259_secreted"/>
</dbReference>
<dbReference type="Pfam" id="PF10016">
    <property type="entry name" value="DUF2259"/>
    <property type="match status" value="1"/>
</dbReference>
<dbReference type="Proteomes" id="UP000017819">
    <property type="component" value="Unassembled WGS sequence"/>
</dbReference>
<name>V4RRR4_9HYPH</name>
<dbReference type="EMBL" id="AWXZ01000017">
    <property type="protein sequence ID" value="ESR25850.1"/>
    <property type="molecule type" value="Genomic_DNA"/>
</dbReference>
<dbReference type="OrthoDB" id="65722at2"/>
<evidence type="ECO:0008006" key="4">
    <source>
        <dbReference type="Google" id="ProtNLM"/>
    </source>
</evidence>
<dbReference type="STRING" id="631454.N177_1185"/>
<protein>
    <recommendedName>
        <fullName evidence="4">DUF2259 domain-containing protein</fullName>
    </recommendedName>
</protein>
<dbReference type="RefSeq" id="WP_023431330.1">
    <property type="nucleotide sequence ID" value="NZ_AWXZ01000017.1"/>
</dbReference>
<sequence length="245" mass="26512">MRIAIAVLLAAAWAIPPAAAGDTAERRIIGFAEEGRLFAFEEFGVQDGSGFPYSNIYVVDTDTDSWVAGTPIRVRLEEDGAGLEDARRQAETRLEEVVGEELGDARFVTLAHSPLGEFEQSPTELLFAPLIPSNPLADPDRTYAARLDLFHAETQAADCITYIGDRPMGFRLTVDGLEKGGGSVVLHEDAGPVPASRGCPITYRLSEIVVPDFPPDRLAVLISVFTPGFEGPDRRFIAVTGRLPE</sequence>
<gene>
    <name evidence="2" type="ORF">N177_1185</name>
</gene>
<evidence type="ECO:0000313" key="2">
    <source>
        <dbReference type="EMBL" id="ESR25850.1"/>
    </source>
</evidence>
<feature type="signal peptide" evidence="1">
    <location>
        <begin position="1"/>
        <end position="20"/>
    </location>
</feature>
<dbReference type="AlphaFoldDB" id="V4RRR4"/>
<comment type="caution">
    <text evidence="2">The sequence shown here is derived from an EMBL/GenBank/DDBJ whole genome shotgun (WGS) entry which is preliminary data.</text>
</comment>
<dbReference type="eggNOG" id="COG5497">
    <property type="taxonomic scope" value="Bacteria"/>
</dbReference>
<dbReference type="PATRIC" id="fig|631454.5.peg.1170"/>
<reference evidence="2 3" key="1">
    <citation type="journal article" date="2014" name="Genome Announc.">
        <title>Draft Genome Sequence of Lutibaculum baratangense Strain AMV1T, Isolated from a Mud Volcano in Andamans, India.</title>
        <authorList>
            <person name="Singh A."/>
            <person name="Sreenivas A."/>
            <person name="Sathyanarayana Reddy G."/>
            <person name="Pinnaka A.K."/>
            <person name="Shivaji S."/>
        </authorList>
    </citation>
    <scope>NUCLEOTIDE SEQUENCE [LARGE SCALE GENOMIC DNA]</scope>
    <source>
        <strain evidence="2 3">AMV1</strain>
    </source>
</reference>
<evidence type="ECO:0000313" key="3">
    <source>
        <dbReference type="Proteomes" id="UP000017819"/>
    </source>
</evidence>
<evidence type="ECO:0000256" key="1">
    <source>
        <dbReference type="SAM" id="SignalP"/>
    </source>
</evidence>
<keyword evidence="1" id="KW-0732">Signal</keyword>
<accession>V4RRR4</accession>
<feature type="chain" id="PRO_5004726851" description="DUF2259 domain-containing protein" evidence="1">
    <location>
        <begin position="21"/>
        <end position="245"/>
    </location>
</feature>